<evidence type="ECO:0000313" key="2">
    <source>
        <dbReference type="Proteomes" id="UP000515472"/>
    </source>
</evidence>
<sequence length="44" mass="5216">MLENGRIFQKKRLHKELFHAKYWEHVNVHSKVSSSGSLFFMGNP</sequence>
<accession>A0A7R7FSG2</accession>
<organism evidence="1 2">
    <name type="scientific">Citrifermentans bremense</name>
    <dbReference type="NCBI Taxonomy" id="60035"/>
    <lineage>
        <taxon>Bacteria</taxon>
        <taxon>Pseudomonadati</taxon>
        <taxon>Thermodesulfobacteriota</taxon>
        <taxon>Desulfuromonadia</taxon>
        <taxon>Geobacterales</taxon>
        <taxon>Geobacteraceae</taxon>
        <taxon>Citrifermentans</taxon>
    </lineage>
</organism>
<evidence type="ECO:0000313" key="1">
    <source>
        <dbReference type="EMBL" id="BCO11508.1"/>
    </source>
</evidence>
<protein>
    <submittedName>
        <fullName evidence="1">Uncharacterized protein</fullName>
    </submittedName>
</protein>
<gene>
    <name evidence="1" type="ORF">GEOBRER4_n2945</name>
</gene>
<name>A0A7R7FSG2_9BACT</name>
<dbReference type="EMBL" id="AP023213">
    <property type="protein sequence ID" value="BCO11508.1"/>
    <property type="molecule type" value="Genomic_DNA"/>
</dbReference>
<dbReference type="AlphaFoldDB" id="A0A7R7FSG2"/>
<keyword evidence="2" id="KW-1185">Reference proteome</keyword>
<proteinExistence type="predicted"/>
<dbReference type="Proteomes" id="UP000515472">
    <property type="component" value="Chromosome"/>
</dbReference>
<reference evidence="1 2" key="1">
    <citation type="submission" date="2020-06" db="EMBL/GenBank/DDBJ databases">
        <title>Interaction of electrochemicaly active bacteria, Geobacter bremensis R4 on different carbon anode.</title>
        <authorList>
            <person name="Meng L."/>
            <person name="Yoshida N."/>
        </authorList>
    </citation>
    <scope>NUCLEOTIDE SEQUENCE [LARGE SCALE GENOMIC DNA]</scope>
    <source>
        <strain evidence="1 2">R4</strain>
    </source>
</reference>